<dbReference type="HOGENOM" id="CLU_2945243_0_0_1"/>
<organism evidence="1 3">
    <name type="scientific">Medicago truncatula</name>
    <name type="common">Barrel medic</name>
    <name type="synonym">Medicago tribuloides</name>
    <dbReference type="NCBI Taxonomy" id="3880"/>
    <lineage>
        <taxon>Eukaryota</taxon>
        <taxon>Viridiplantae</taxon>
        <taxon>Streptophyta</taxon>
        <taxon>Embryophyta</taxon>
        <taxon>Tracheophyta</taxon>
        <taxon>Spermatophyta</taxon>
        <taxon>Magnoliopsida</taxon>
        <taxon>eudicotyledons</taxon>
        <taxon>Gunneridae</taxon>
        <taxon>Pentapetalae</taxon>
        <taxon>rosids</taxon>
        <taxon>fabids</taxon>
        <taxon>Fabales</taxon>
        <taxon>Fabaceae</taxon>
        <taxon>Papilionoideae</taxon>
        <taxon>50 kb inversion clade</taxon>
        <taxon>NPAAA clade</taxon>
        <taxon>Hologalegina</taxon>
        <taxon>IRL clade</taxon>
        <taxon>Trifolieae</taxon>
        <taxon>Medicago</taxon>
    </lineage>
</organism>
<evidence type="ECO:0000313" key="2">
    <source>
        <dbReference type="EnsemblPlants" id="AES77970"/>
    </source>
</evidence>
<dbReference type="EnsemblPlants" id="AES77970">
    <property type="protein sequence ID" value="AES77970"/>
    <property type="gene ID" value="MTR_7g022420"/>
</dbReference>
<accession>G7KUS3</accession>
<protein>
    <recommendedName>
        <fullName evidence="4">Transmembrane protein</fullName>
    </recommendedName>
</protein>
<dbReference type="PaxDb" id="3880-AES77970"/>
<proteinExistence type="predicted"/>
<reference evidence="1 3" key="2">
    <citation type="journal article" date="2014" name="BMC Genomics">
        <title>An improved genome release (version Mt4.0) for the model legume Medicago truncatula.</title>
        <authorList>
            <person name="Tang H."/>
            <person name="Krishnakumar V."/>
            <person name="Bidwell S."/>
            <person name="Rosen B."/>
            <person name="Chan A."/>
            <person name="Zhou S."/>
            <person name="Gentzbittel L."/>
            <person name="Childs K.L."/>
            <person name="Yandell M."/>
            <person name="Gundlach H."/>
            <person name="Mayer K.F."/>
            <person name="Schwartz D.C."/>
            <person name="Town C.D."/>
        </authorList>
    </citation>
    <scope>GENOME REANNOTATION</scope>
    <source>
        <strain evidence="2 3">cv. Jemalong A17</strain>
    </source>
</reference>
<evidence type="ECO:0000313" key="1">
    <source>
        <dbReference type="EMBL" id="AES77970.1"/>
    </source>
</evidence>
<evidence type="ECO:0008006" key="4">
    <source>
        <dbReference type="Google" id="ProtNLM"/>
    </source>
</evidence>
<keyword evidence="3" id="KW-1185">Reference proteome</keyword>
<gene>
    <name evidence="1" type="ordered locus">MTR_7g022420</name>
</gene>
<dbReference type="AlphaFoldDB" id="G7KUS3"/>
<evidence type="ECO:0000313" key="3">
    <source>
        <dbReference type="Proteomes" id="UP000002051"/>
    </source>
</evidence>
<dbReference type="Proteomes" id="UP000002051">
    <property type="component" value="Unassembled WGS sequence"/>
</dbReference>
<reference evidence="1 3" key="1">
    <citation type="journal article" date="2011" name="Nature">
        <title>The Medicago genome provides insight into the evolution of rhizobial symbioses.</title>
        <authorList>
            <person name="Young N.D."/>
            <person name="Debelle F."/>
            <person name="Oldroyd G.E."/>
            <person name="Geurts R."/>
            <person name="Cannon S.B."/>
            <person name="Udvardi M.K."/>
            <person name="Benedito V.A."/>
            <person name="Mayer K.F."/>
            <person name="Gouzy J."/>
            <person name="Schoof H."/>
            <person name="Van de Peer Y."/>
            <person name="Proost S."/>
            <person name="Cook D.R."/>
            <person name="Meyers B.C."/>
            <person name="Spannagl M."/>
            <person name="Cheung F."/>
            <person name="De Mita S."/>
            <person name="Krishnakumar V."/>
            <person name="Gundlach H."/>
            <person name="Zhou S."/>
            <person name="Mudge J."/>
            <person name="Bharti A.K."/>
            <person name="Murray J.D."/>
            <person name="Naoumkina M.A."/>
            <person name="Rosen B."/>
            <person name="Silverstein K.A."/>
            <person name="Tang H."/>
            <person name="Rombauts S."/>
            <person name="Zhao P.X."/>
            <person name="Zhou P."/>
            <person name="Barbe V."/>
            <person name="Bardou P."/>
            <person name="Bechner M."/>
            <person name="Bellec A."/>
            <person name="Berger A."/>
            <person name="Berges H."/>
            <person name="Bidwell S."/>
            <person name="Bisseling T."/>
            <person name="Choisne N."/>
            <person name="Couloux A."/>
            <person name="Denny R."/>
            <person name="Deshpande S."/>
            <person name="Dai X."/>
            <person name="Doyle J.J."/>
            <person name="Dudez A.M."/>
            <person name="Farmer A.D."/>
            <person name="Fouteau S."/>
            <person name="Franken C."/>
            <person name="Gibelin C."/>
            <person name="Gish J."/>
            <person name="Goldstein S."/>
            <person name="Gonzalez A.J."/>
            <person name="Green P.J."/>
            <person name="Hallab A."/>
            <person name="Hartog M."/>
            <person name="Hua A."/>
            <person name="Humphray S.J."/>
            <person name="Jeong D.H."/>
            <person name="Jing Y."/>
            <person name="Jocker A."/>
            <person name="Kenton S.M."/>
            <person name="Kim D.J."/>
            <person name="Klee K."/>
            <person name="Lai H."/>
            <person name="Lang C."/>
            <person name="Lin S."/>
            <person name="Macmil S.L."/>
            <person name="Magdelenat G."/>
            <person name="Matthews L."/>
            <person name="McCorrison J."/>
            <person name="Monaghan E.L."/>
            <person name="Mun J.H."/>
            <person name="Najar F.Z."/>
            <person name="Nicholson C."/>
            <person name="Noirot C."/>
            <person name="O'Bleness M."/>
            <person name="Paule C.R."/>
            <person name="Poulain J."/>
            <person name="Prion F."/>
            <person name="Qin B."/>
            <person name="Qu C."/>
            <person name="Retzel E.F."/>
            <person name="Riddle C."/>
            <person name="Sallet E."/>
            <person name="Samain S."/>
            <person name="Samson N."/>
            <person name="Sanders I."/>
            <person name="Saurat O."/>
            <person name="Scarpelli C."/>
            <person name="Schiex T."/>
            <person name="Segurens B."/>
            <person name="Severin A.J."/>
            <person name="Sherrier D.J."/>
            <person name="Shi R."/>
            <person name="Sims S."/>
            <person name="Singer S.R."/>
            <person name="Sinharoy S."/>
            <person name="Sterck L."/>
            <person name="Viollet A."/>
            <person name="Wang B.B."/>
            <person name="Wang K."/>
            <person name="Wang M."/>
            <person name="Wang X."/>
            <person name="Warfsmann J."/>
            <person name="Weissenbach J."/>
            <person name="White D.D."/>
            <person name="White J.D."/>
            <person name="Wiley G.B."/>
            <person name="Wincker P."/>
            <person name="Xing Y."/>
            <person name="Yang L."/>
            <person name="Yao Z."/>
            <person name="Ying F."/>
            <person name="Zhai J."/>
            <person name="Zhou L."/>
            <person name="Zuber A."/>
            <person name="Denarie J."/>
            <person name="Dixon R.A."/>
            <person name="May G.D."/>
            <person name="Schwartz D.C."/>
            <person name="Rogers J."/>
            <person name="Quetier F."/>
            <person name="Town C.D."/>
            <person name="Roe B.A."/>
        </authorList>
    </citation>
    <scope>NUCLEOTIDE SEQUENCE [LARGE SCALE GENOMIC DNA]</scope>
    <source>
        <strain evidence="1">A17</strain>
        <strain evidence="2 3">cv. Jemalong A17</strain>
    </source>
</reference>
<reference evidence="2" key="3">
    <citation type="submission" date="2015-04" db="UniProtKB">
        <authorList>
            <consortium name="EnsemblPlants"/>
        </authorList>
    </citation>
    <scope>IDENTIFICATION</scope>
    <source>
        <strain evidence="2">cv. Jemalong A17</strain>
    </source>
</reference>
<dbReference type="EMBL" id="CM001223">
    <property type="protein sequence ID" value="AES77970.1"/>
    <property type="molecule type" value="Genomic_DNA"/>
</dbReference>
<sequence length="60" mass="6566">MAAVCLILNPVHDFLCGIWNLIEAQRSKGKEGYLSTSKGIMGGVSNFSKVQGDPSFQHRK</sequence>
<name>G7KUS3_MEDTR</name>